<sequence>MFRKIKNVKISNIIIFMGVFSILLTSIVGFLGFNNMQKINNNVKSMYNQNLMPISDIGGIKSEFLKIRLDATNAARSTSYSSEYDSNIKNYDNSIKTYLKNFIGSGLDSSENTYIGAFNSNYEEYLNLWAELNSALKTGGKITESKANRFAQLGDIIDKSLTTLRDYETKKAQLVMNSSDSIYSSSNEAFIIVLMFAIFISTFICAAVVKIIKSSSREIIENLESVANCDFTVKVDSSPKNEFGIMSSSLEKTIINISNMINDIKSKFDDIDSKSHDLASVAEEMTSSSANVSIAIQETAKGTSEQSQNLLDINNAIDKFSHELDKVVESINSIDDNSKGITNLANNSGTNMETLLSSVDNLSDSFNEFITKISILEQDVNRINEITDLINNIADQTNLLALNAAIEAQRAGESGKGFAVVAEEIRTLAEQSKASSENIGILIKDIVNNMGNMLDSSNLMNKELDGQTNIINVTISSFKNIIQKIGEVIPKIEIANMSAMNINEKKMSIVSSIENSSAVSEEIASAAEEIAASAEEMSLSAKSVGQTSENLNVMTKKMHKDLIKFKVIKA</sequence>
<dbReference type="EMBL" id="CP096983">
    <property type="protein sequence ID" value="URZ09808.1"/>
    <property type="molecule type" value="Genomic_DNA"/>
</dbReference>
<dbReference type="GO" id="GO:0006935">
    <property type="term" value="P:chemotaxis"/>
    <property type="evidence" value="ECO:0007669"/>
    <property type="project" value="InterPro"/>
</dbReference>
<organism evidence="3 4">
    <name type="scientific">Clostridium felsineum</name>
    <dbReference type="NCBI Taxonomy" id="36839"/>
    <lineage>
        <taxon>Bacteria</taxon>
        <taxon>Bacillati</taxon>
        <taxon>Bacillota</taxon>
        <taxon>Clostridia</taxon>
        <taxon>Eubacteriales</taxon>
        <taxon>Clostridiaceae</taxon>
        <taxon>Clostridium</taxon>
    </lineage>
</organism>
<dbReference type="GO" id="GO:0007165">
    <property type="term" value="P:signal transduction"/>
    <property type="evidence" value="ECO:0007669"/>
    <property type="project" value="UniProtKB-KW"/>
</dbReference>
<dbReference type="Proteomes" id="UP000190951">
    <property type="component" value="Chromosome"/>
</dbReference>
<accession>A0A1S8L1E5</accession>
<dbReference type="RefSeq" id="WP_077835272.1">
    <property type="nucleotide sequence ID" value="NZ_CP096983.1"/>
</dbReference>
<dbReference type="GO" id="GO:0004888">
    <property type="term" value="F:transmembrane signaling receptor activity"/>
    <property type="evidence" value="ECO:0007669"/>
    <property type="project" value="InterPro"/>
</dbReference>
<dbReference type="PROSITE" id="PS50111">
    <property type="entry name" value="CHEMOTAXIS_TRANSDUC_2"/>
    <property type="match status" value="1"/>
</dbReference>
<evidence type="ECO:0000256" key="1">
    <source>
        <dbReference type="ARBA" id="ARBA00023224"/>
    </source>
</evidence>
<keyword evidence="4" id="KW-1185">Reference proteome</keyword>
<dbReference type="PANTHER" id="PTHR32089">
    <property type="entry name" value="METHYL-ACCEPTING CHEMOTAXIS PROTEIN MCPB"/>
    <property type="match status" value="1"/>
</dbReference>
<dbReference type="Gene3D" id="1.10.287.950">
    <property type="entry name" value="Methyl-accepting chemotaxis protein"/>
    <property type="match status" value="1"/>
</dbReference>
<dbReference type="InterPro" id="IPR004089">
    <property type="entry name" value="MCPsignal_dom"/>
</dbReference>
<dbReference type="InterPro" id="IPR003660">
    <property type="entry name" value="HAMP_dom"/>
</dbReference>
<evidence type="ECO:0000313" key="3">
    <source>
        <dbReference type="EMBL" id="URZ09808.1"/>
    </source>
</evidence>
<dbReference type="GO" id="GO:0016020">
    <property type="term" value="C:membrane"/>
    <property type="evidence" value="ECO:0007669"/>
    <property type="project" value="InterPro"/>
</dbReference>
<dbReference type="Pfam" id="PF12729">
    <property type="entry name" value="4HB_MCP_1"/>
    <property type="match status" value="1"/>
</dbReference>
<dbReference type="PANTHER" id="PTHR32089:SF112">
    <property type="entry name" value="LYSOZYME-LIKE PROTEIN-RELATED"/>
    <property type="match status" value="1"/>
</dbReference>
<proteinExistence type="inferred from homology"/>
<keyword evidence="1" id="KW-0807">Transducer</keyword>
<name>A0A1S8L1E5_9CLOT</name>
<dbReference type="InterPro" id="IPR004090">
    <property type="entry name" value="Chemotax_Me-accpt_rcpt"/>
</dbReference>
<dbReference type="InterPro" id="IPR024478">
    <property type="entry name" value="HlyB_4HB_MCP"/>
</dbReference>
<dbReference type="AlphaFoldDB" id="A0A1S8L1E5"/>
<dbReference type="KEGG" id="crw:CROST_005070"/>
<dbReference type="PRINTS" id="PR00260">
    <property type="entry name" value="CHEMTRNSDUCR"/>
</dbReference>
<dbReference type="STRING" id="84029.CROST_32220"/>
<evidence type="ECO:0000313" key="4">
    <source>
        <dbReference type="Proteomes" id="UP000190951"/>
    </source>
</evidence>
<evidence type="ECO:0000256" key="2">
    <source>
        <dbReference type="ARBA" id="ARBA00029447"/>
    </source>
</evidence>
<protein>
    <submittedName>
        <fullName evidence="3">Uncharacterized protein</fullName>
    </submittedName>
</protein>
<gene>
    <name evidence="3" type="ORF">CROST_005070</name>
</gene>
<dbReference type="SUPFAM" id="SSF58104">
    <property type="entry name" value="Methyl-accepting chemotaxis protein (MCP) signaling domain"/>
    <property type="match status" value="1"/>
</dbReference>
<dbReference type="Pfam" id="PF00015">
    <property type="entry name" value="MCPsignal"/>
    <property type="match status" value="1"/>
</dbReference>
<dbReference type="SMART" id="SM00283">
    <property type="entry name" value="MA"/>
    <property type="match status" value="1"/>
</dbReference>
<dbReference type="PROSITE" id="PS50885">
    <property type="entry name" value="HAMP"/>
    <property type="match status" value="1"/>
</dbReference>
<reference evidence="3 4" key="1">
    <citation type="submission" date="2022-04" db="EMBL/GenBank/DDBJ databases">
        <title>Genome sequence of C. roseum typestrain.</title>
        <authorList>
            <person name="Poehlein A."/>
            <person name="Schoch T."/>
            <person name="Duerre P."/>
            <person name="Daniel R."/>
        </authorList>
    </citation>
    <scope>NUCLEOTIDE SEQUENCE [LARGE SCALE GENOMIC DNA]</scope>
    <source>
        <strain evidence="3 4">DSM 7320</strain>
    </source>
</reference>
<comment type="similarity">
    <text evidence="2">Belongs to the methyl-accepting chemotaxis (MCP) protein family.</text>
</comment>